<gene>
    <name evidence="3" type="ORF">F3F73_06665</name>
</gene>
<keyword evidence="1" id="KW-0812">Transmembrane</keyword>
<organism evidence="3 4">
    <name type="scientific">Bacteroides salyersiae</name>
    <dbReference type="NCBI Taxonomy" id="291644"/>
    <lineage>
        <taxon>Bacteria</taxon>
        <taxon>Pseudomonadati</taxon>
        <taxon>Bacteroidota</taxon>
        <taxon>Bacteroidia</taxon>
        <taxon>Bacteroidales</taxon>
        <taxon>Bacteroidaceae</taxon>
        <taxon>Bacteroides</taxon>
    </lineage>
</organism>
<dbReference type="RefSeq" id="WP_130059495.1">
    <property type="nucleotide sequence ID" value="NZ_CP081899.1"/>
</dbReference>
<feature type="domain" description="VanZ-like" evidence="2">
    <location>
        <begin position="50"/>
        <end position="131"/>
    </location>
</feature>
<evidence type="ECO:0000313" key="3">
    <source>
        <dbReference type="EMBL" id="KAA3767409.1"/>
    </source>
</evidence>
<name>A0A7J4XL42_9BACE</name>
<dbReference type="Proteomes" id="UP000422221">
    <property type="component" value="Unassembled WGS sequence"/>
</dbReference>
<feature type="transmembrane region" description="Helical" evidence="1">
    <location>
        <begin position="54"/>
        <end position="71"/>
    </location>
</feature>
<evidence type="ECO:0000313" key="4">
    <source>
        <dbReference type="Proteomes" id="UP000422221"/>
    </source>
</evidence>
<protein>
    <submittedName>
        <fullName evidence="3">VanZ family protein</fullName>
    </submittedName>
</protein>
<dbReference type="Pfam" id="PF04892">
    <property type="entry name" value="VanZ"/>
    <property type="match status" value="1"/>
</dbReference>
<feature type="transmembrane region" description="Helical" evidence="1">
    <location>
        <begin position="116"/>
        <end position="136"/>
    </location>
</feature>
<feature type="transmembrane region" description="Helical" evidence="1">
    <location>
        <begin position="83"/>
        <end position="104"/>
    </location>
</feature>
<dbReference type="NCBIfam" id="NF037970">
    <property type="entry name" value="vanZ_1"/>
    <property type="match status" value="1"/>
</dbReference>
<reference evidence="3 4" key="1">
    <citation type="journal article" date="2019" name="Nat. Med.">
        <title>A library of human gut bacterial isolates paired with longitudinal multiomics data enables mechanistic microbiome research.</title>
        <authorList>
            <person name="Poyet M."/>
            <person name="Groussin M."/>
            <person name="Gibbons S.M."/>
            <person name="Avila-Pacheco J."/>
            <person name="Jiang X."/>
            <person name="Kearney S.M."/>
            <person name="Perrotta A.R."/>
            <person name="Berdy B."/>
            <person name="Zhao S."/>
            <person name="Lieberman T.D."/>
            <person name="Swanson P.K."/>
            <person name="Smith M."/>
            <person name="Roesemann S."/>
            <person name="Alexander J.E."/>
            <person name="Rich S.A."/>
            <person name="Livny J."/>
            <person name="Vlamakis H."/>
            <person name="Clish C."/>
            <person name="Bullock K."/>
            <person name="Deik A."/>
            <person name="Scott J."/>
            <person name="Pierce K.A."/>
            <person name="Xavier R.J."/>
            <person name="Alm E.J."/>
        </authorList>
    </citation>
    <scope>NUCLEOTIDE SEQUENCE [LARGE SCALE GENOMIC DNA]</scope>
    <source>
        <strain evidence="3 4">BIOML-A10</strain>
    </source>
</reference>
<sequence>MDRSLIHKLIFAAYISAVLALCFADSNPDTVTGSYISYINSSVTICPGFGNDKIVHLLMFFPFPILAMHAFGRNKKSLPQYMVSIGGTLLAGILTGGVIELLQGVSGYRSCDIKDFCADCLGTLFGAALTLQLFILNKIKRQTVLF</sequence>
<accession>A0A7J4XL42</accession>
<keyword evidence="1" id="KW-1133">Transmembrane helix</keyword>
<evidence type="ECO:0000256" key="1">
    <source>
        <dbReference type="SAM" id="Phobius"/>
    </source>
</evidence>
<comment type="caution">
    <text evidence="3">The sequence shown here is derived from an EMBL/GenBank/DDBJ whole genome shotgun (WGS) entry which is preliminary data.</text>
</comment>
<dbReference type="InterPro" id="IPR006976">
    <property type="entry name" value="VanZ-like"/>
</dbReference>
<dbReference type="AlphaFoldDB" id="A0A7J4XL42"/>
<dbReference type="EMBL" id="VWMK01000005">
    <property type="protein sequence ID" value="KAA3767409.1"/>
    <property type="molecule type" value="Genomic_DNA"/>
</dbReference>
<proteinExistence type="predicted"/>
<evidence type="ECO:0000259" key="2">
    <source>
        <dbReference type="Pfam" id="PF04892"/>
    </source>
</evidence>
<keyword evidence="1" id="KW-0472">Membrane</keyword>